<dbReference type="Pfam" id="PF07729">
    <property type="entry name" value="FCD"/>
    <property type="match status" value="1"/>
</dbReference>
<dbReference type="SMART" id="SM00895">
    <property type="entry name" value="FCD"/>
    <property type="match status" value="1"/>
</dbReference>
<organism evidence="5 6">
    <name type="scientific">Spirochaeta isovalerica</name>
    <dbReference type="NCBI Taxonomy" id="150"/>
    <lineage>
        <taxon>Bacteria</taxon>
        <taxon>Pseudomonadati</taxon>
        <taxon>Spirochaetota</taxon>
        <taxon>Spirochaetia</taxon>
        <taxon>Spirochaetales</taxon>
        <taxon>Spirochaetaceae</taxon>
        <taxon>Spirochaeta</taxon>
    </lineage>
</organism>
<dbReference type="CDD" id="cd07377">
    <property type="entry name" value="WHTH_GntR"/>
    <property type="match status" value="1"/>
</dbReference>
<proteinExistence type="predicted"/>
<dbReference type="Gene3D" id="1.20.120.530">
    <property type="entry name" value="GntR ligand-binding domain-like"/>
    <property type="match status" value="1"/>
</dbReference>
<reference evidence="5 6" key="1">
    <citation type="submission" date="2020-08" db="EMBL/GenBank/DDBJ databases">
        <title>Genomic Encyclopedia of Type Strains, Phase IV (KMG-IV): sequencing the most valuable type-strain genomes for metagenomic binning, comparative biology and taxonomic classification.</title>
        <authorList>
            <person name="Goeker M."/>
        </authorList>
    </citation>
    <scope>NUCLEOTIDE SEQUENCE [LARGE SCALE GENOMIC DNA]</scope>
    <source>
        <strain evidence="5 6">DSM 2461</strain>
    </source>
</reference>
<dbReference type="Proteomes" id="UP000587760">
    <property type="component" value="Unassembled WGS sequence"/>
</dbReference>
<dbReference type="PRINTS" id="PR00035">
    <property type="entry name" value="HTHGNTR"/>
</dbReference>
<dbReference type="Gene3D" id="1.10.10.10">
    <property type="entry name" value="Winged helix-like DNA-binding domain superfamily/Winged helix DNA-binding domain"/>
    <property type="match status" value="1"/>
</dbReference>
<dbReference type="Pfam" id="PF00392">
    <property type="entry name" value="GntR"/>
    <property type="match status" value="1"/>
</dbReference>
<dbReference type="AlphaFoldDB" id="A0A841RFQ8"/>
<dbReference type="InterPro" id="IPR036390">
    <property type="entry name" value="WH_DNA-bd_sf"/>
</dbReference>
<dbReference type="SUPFAM" id="SSF48008">
    <property type="entry name" value="GntR ligand-binding domain-like"/>
    <property type="match status" value="1"/>
</dbReference>
<evidence type="ECO:0000256" key="2">
    <source>
        <dbReference type="ARBA" id="ARBA00023125"/>
    </source>
</evidence>
<keyword evidence="3" id="KW-0804">Transcription</keyword>
<dbReference type="PROSITE" id="PS50949">
    <property type="entry name" value="HTH_GNTR"/>
    <property type="match status" value="1"/>
</dbReference>
<keyword evidence="2" id="KW-0238">DNA-binding</keyword>
<evidence type="ECO:0000256" key="1">
    <source>
        <dbReference type="ARBA" id="ARBA00023015"/>
    </source>
</evidence>
<evidence type="ECO:0000256" key="3">
    <source>
        <dbReference type="ARBA" id="ARBA00023163"/>
    </source>
</evidence>
<feature type="domain" description="HTH gntR-type" evidence="4">
    <location>
        <begin position="1"/>
        <end position="68"/>
    </location>
</feature>
<keyword evidence="1" id="KW-0805">Transcription regulation</keyword>
<dbReference type="InterPro" id="IPR036388">
    <property type="entry name" value="WH-like_DNA-bd_sf"/>
</dbReference>
<protein>
    <submittedName>
        <fullName evidence="5">GntR family transcriptional repressor for pyruvate dehydrogenase complex</fullName>
    </submittedName>
</protein>
<comment type="caution">
    <text evidence="5">The sequence shown here is derived from an EMBL/GenBank/DDBJ whole genome shotgun (WGS) entry which is preliminary data.</text>
</comment>
<dbReference type="RefSeq" id="WP_184748664.1">
    <property type="nucleotide sequence ID" value="NZ_JACHGJ010000012.1"/>
</dbReference>
<name>A0A841RFQ8_9SPIO</name>
<dbReference type="InterPro" id="IPR008920">
    <property type="entry name" value="TF_FadR/GntR_C"/>
</dbReference>
<dbReference type="SMART" id="SM00345">
    <property type="entry name" value="HTH_GNTR"/>
    <property type="match status" value="1"/>
</dbReference>
<gene>
    <name evidence="5" type="ORF">HNR50_004125</name>
</gene>
<dbReference type="GO" id="GO:0003677">
    <property type="term" value="F:DNA binding"/>
    <property type="evidence" value="ECO:0007669"/>
    <property type="project" value="UniProtKB-KW"/>
</dbReference>
<keyword evidence="5" id="KW-0670">Pyruvate</keyword>
<evidence type="ECO:0000313" key="6">
    <source>
        <dbReference type="Proteomes" id="UP000587760"/>
    </source>
</evidence>
<evidence type="ECO:0000259" key="4">
    <source>
        <dbReference type="PROSITE" id="PS50949"/>
    </source>
</evidence>
<dbReference type="SUPFAM" id="SSF46785">
    <property type="entry name" value="Winged helix' DNA-binding domain"/>
    <property type="match status" value="1"/>
</dbReference>
<dbReference type="PANTHER" id="PTHR43537:SF5">
    <property type="entry name" value="UXU OPERON TRANSCRIPTIONAL REGULATOR"/>
    <property type="match status" value="1"/>
</dbReference>
<sequence length="228" mass="25669">MVADDIALQIEKAILSGSFGKGSKLPPERKLAEKYGASRTTVRQAIKNLEQLGLVETLPQSGTFVSDYLQDASLDLLIHMMKDPDSWDPATLHALLEARKVIELFALSKAVESATEKDLATLRELASELSAENPQQSAEMDYMLHYHIMKMSSNIAFLLIFNSFKPVYRYLTDLFFSSEESLKTVMVQHRKLIGAFEKKDKEGAEEIMEEILAFGETTVKEYINGNRN</sequence>
<dbReference type="GO" id="GO:0003700">
    <property type="term" value="F:DNA-binding transcription factor activity"/>
    <property type="evidence" value="ECO:0007669"/>
    <property type="project" value="InterPro"/>
</dbReference>
<keyword evidence="6" id="KW-1185">Reference proteome</keyword>
<accession>A0A841RFQ8</accession>
<dbReference type="InterPro" id="IPR011711">
    <property type="entry name" value="GntR_C"/>
</dbReference>
<dbReference type="EMBL" id="JACHGJ010000012">
    <property type="protein sequence ID" value="MBB6482426.1"/>
    <property type="molecule type" value="Genomic_DNA"/>
</dbReference>
<dbReference type="PANTHER" id="PTHR43537">
    <property type="entry name" value="TRANSCRIPTIONAL REGULATOR, GNTR FAMILY"/>
    <property type="match status" value="1"/>
</dbReference>
<evidence type="ECO:0000313" key="5">
    <source>
        <dbReference type="EMBL" id="MBB6482426.1"/>
    </source>
</evidence>
<dbReference type="InterPro" id="IPR000524">
    <property type="entry name" value="Tscrpt_reg_HTH_GntR"/>
</dbReference>